<comment type="caution">
    <text evidence="1">The sequence shown here is derived from an EMBL/GenBank/DDBJ whole genome shotgun (WGS) entry which is preliminary data.</text>
</comment>
<keyword evidence="2" id="KW-1185">Reference proteome</keyword>
<dbReference type="Proteomes" id="UP001343600">
    <property type="component" value="Unassembled WGS sequence"/>
</dbReference>
<name>A0ABU7N8V9_PSEVI</name>
<proteinExistence type="predicted"/>
<dbReference type="RefSeq" id="WP_122422362.1">
    <property type="nucleotide sequence ID" value="NZ_CP184649.1"/>
</dbReference>
<reference evidence="1 2" key="1">
    <citation type="submission" date="2024-01" db="EMBL/GenBank/DDBJ databases">
        <title>Characterization of Pseudomonas viridiflava in Georgia, USA.</title>
        <authorList>
            <person name="Zhao M."/>
            <person name="Dutta B."/>
        </authorList>
    </citation>
    <scope>NUCLEOTIDE SEQUENCE [LARGE SCALE GENOMIC DNA]</scope>
    <source>
        <strain evidence="1 2">21GA0539</strain>
    </source>
</reference>
<protein>
    <submittedName>
        <fullName evidence="1">DUF1963 domain-containing protein</fullName>
    </submittedName>
</protein>
<evidence type="ECO:0000313" key="2">
    <source>
        <dbReference type="Proteomes" id="UP001343600"/>
    </source>
</evidence>
<sequence length="204" mass="22247">MNKVKEIIVEGNADSSIIALGGNSAKVLAWPVNPDGEELVLVATVDCKNLAASVNYGCVPKSGFIYVFSTYSKTDYFLENITYSGDPSELESILGGYTAVVFSSAESSIEKRGTVESIPRVGTRLEGKEVPEDEFPVFSMLSDKIPNGINLPSDIMAEYDFFMQLYSSDFPEPFQDIFYLTDAVGCLLLKKDGTGEGLFFIHTA</sequence>
<evidence type="ECO:0000313" key="1">
    <source>
        <dbReference type="EMBL" id="MEE4041378.1"/>
    </source>
</evidence>
<dbReference type="EMBL" id="JAZEIP010000023">
    <property type="protein sequence ID" value="MEE4041378.1"/>
    <property type="molecule type" value="Genomic_DNA"/>
</dbReference>
<gene>
    <name evidence="1" type="ORF">V2I87_14870</name>
</gene>
<organism evidence="1 2">
    <name type="scientific">Pseudomonas viridiflava</name>
    <name type="common">Phytomonas viridiflava</name>
    <dbReference type="NCBI Taxonomy" id="33069"/>
    <lineage>
        <taxon>Bacteria</taxon>
        <taxon>Pseudomonadati</taxon>
        <taxon>Pseudomonadota</taxon>
        <taxon>Gammaproteobacteria</taxon>
        <taxon>Pseudomonadales</taxon>
        <taxon>Pseudomonadaceae</taxon>
        <taxon>Pseudomonas</taxon>
    </lineage>
</organism>
<accession>A0ABU7N8V9</accession>